<evidence type="ECO:0000256" key="4">
    <source>
        <dbReference type="ARBA" id="ARBA00022989"/>
    </source>
</evidence>
<dbReference type="OrthoDB" id="3243324at2"/>
<dbReference type="GO" id="GO:0005886">
    <property type="term" value="C:plasma membrane"/>
    <property type="evidence" value="ECO:0007669"/>
    <property type="project" value="UniProtKB-SubCell"/>
</dbReference>
<evidence type="ECO:0000313" key="8">
    <source>
        <dbReference type="EMBL" id="BBI35257.1"/>
    </source>
</evidence>
<protein>
    <recommendedName>
        <fullName evidence="7">Cardiolipin synthase N-terminal domain-containing protein</fullName>
    </recommendedName>
</protein>
<evidence type="ECO:0000256" key="5">
    <source>
        <dbReference type="ARBA" id="ARBA00023136"/>
    </source>
</evidence>
<evidence type="ECO:0000259" key="7">
    <source>
        <dbReference type="Pfam" id="PF13396"/>
    </source>
</evidence>
<accession>A0A3T1DAW9</accession>
<dbReference type="EMBL" id="AP019400">
    <property type="protein sequence ID" value="BBI35257.1"/>
    <property type="molecule type" value="Genomic_DNA"/>
</dbReference>
<name>A0A3T1DAW9_9BACL</name>
<dbReference type="Pfam" id="PF13396">
    <property type="entry name" value="PLDc_N"/>
    <property type="match status" value="1"/>
</dbReference>
<dbReference type="RefSeq" id="WP_130613752.1">
    <property type="nucleotide sequence ID" value="NZ_AP019400.1"/>
</dbReference>
<gene>
    <name evidence="8" type="ORF">KCTCHS21_46560</name>
</gene>
<keyword evidence="2" id="KW-1003">Cell membrane</keyword>
<evidence type="ECO:0000256" key="3">
    <source>
        <dbReference type="ARBA" id="ARBA00022692"/>
    </source>
</evidence>
<proteinExistence type="predicted"/>
<keyword evidence="4 6" id="KW-1133">Transmembrane helix</keyword>
<feature type="domain" description="Cardiolipin synthase N-terminal" evidence="7">
    <location>
        <begin position="18"/>
        <end position="60"/>
    </location>
</feature>
<organism evidence="8 9">
    <name type="scientific">Cohnella abietis</name>
    <dbReference type="NCBI Taxonomy" id="2507935"/>
    <lineage>
        <taxon>Bacteria</taxon>
        <taxon>Bacillati</taxon>
        <taxon>Bacillota</taxon>
        <taxon>Bacilli</taxon>
        <taxon>Bacillales</taxon>
        <taxon>Paenibacillaceae</taxon>
        <taxon>Cohnella</taxon>
    </lineage>
</organism>
<dbReference type="AlphaFoldDB" id="A0A3T1DAW9"/>
<dbReference type="InterPro" id="IPR027379">
    <property type="entry name" value="CLS_N"/>
</dbReference>
<reference evidence="8 9" key="1">
    <citation type="submission" date="2019-01" db="EMBL/GenBank/DDBJ databases">
        <title>Complete genome sequence of Cohnella hallensis HS21 isolated from Korean fir (Abies koreana) rhizospheric soil.</title>
        <authorList>
            <person name="Jiang L."/>
            <person name="Kang S.W."/>
            <person name="Kim S."/>
            <person name="Jung J."/>
            <person name="Kim C.Y."/>
            <person name="Kim D.H."/>
            <person name="Kim S.W."/>
            <person name="Lee J."/>
        </authorList>
    </citation>
    <scope>NUCLEOTIDE SEQUENCE [LARGE SCALE GENOMIC DNA]</scope>
    <source>
        <strain evidence="8 9">HS21</strain>
    </source>
</reference>
<keyword evidence="9" id="KW-1185">Reference proteome</keyword>
<evidence type="ECO:0000256" key="2">
    <source>
        <dbReference type="ARBA" id="ARBA00022475"/>
    </source>
</evidence>
<sequence>MNDKLIMLLLPVLVIQLILMVTALRYLYRASSVRGNKWVWVLVIVLFNIVGPIVFFAFARRENGS</sequence>
<dbReference type="KEGG" id="cohn:KCTCHS21_46560"/>
<dbReference type="Proteomes" id="UP000289856">
    <property type="component" value="Chromosome"/>
</dbReference>
<feature type="transmembrane region" description="Helical" evidence="6">
    <location>
        <begin position="39"/>
        <end position="59"/>
    </location>
</feature>
<evidence type="ECO:0000256" key="1">
    <source>
        <dbReference type="ARBA" id="ARBA00004651"/>
    </source>
</evidence>
<evidence type="ECO:0000256" key="6">
    <source>
        <dbReference type="SAM" id="Phobius"/>
    </source>
</evidence>
<feature type="transmembrane region" description="Helical" evidence="6">
    <location>
        <begin position="6"/>
        <end position="27"/>
    </location>
</feature>
<evidence type="ECO:0000313" key="9">
    <source>
        <dbReference type="Proteomes" id="UP000289856"/>
    </source>
</evidence>
<keyword evidence="3 6" id="KW-0812">Transmembrane</keyword>
<comment type="subcellular location">
    <subcellularLocation>
        <location evidence="1">Cell membrane</location>
        <topology evidence="1">Multi-pass membrane protein</topology>
    </subcellularLocation>
</comment>
<keyword evidence="5 6" id="KW-0472">Membrane</keyword>